<accession>X0YHR5</accession>
<protein>
    <recommendedName>
        <fullName evidence="2">Guanylate kinase-like domain-containing protein</fullName>
    </recommendedName>
</protein>
<organism evidence="1">
    <name type="scientific">marine sediment metagenome</name>
    <dbReference type="NCBI Taxonomy" id="412755"/>
    <lineage>
        <taxon>unclassified sequences</taxon>
        <taxon>metagenomes</taxon>
        <taxon>ecological metagenomes</taxon>
    </lineage>
</organism>
<feature type="non-terminal residue" evidence="1">
    <location>
        <position position="38"/>
    </location>
</feature>
<evidence type="ECO:0008006" key="2">
    <source>
        <dbReference type="Google" id="ProtNLM"/>
    </source>
</evidence>
<dbReference type="InterPro" id="IPR027417">
    <property type="entry name" value="P-loop_NTPase"/>
</dbReference>
<comment type="caution">
    <text evidence="1">The sequence shown here is derived from an EMBL/GenBank/DDBJ whole genome shotgun (WGS) entry which is preliminary data.</text>
</comment>
<dbReference type="SUPFAM" id="SSF52540">
    <property type="entry name" value="P-loop containing nucleoside triphosphate hydrolases"/>
    <property type="match status" value="1"/>
</dbReference>
<proteinExistence type="predicted"/>
<reference evidence="1" key="1">
    <citation type="journal article" date="2014" name="Front. Microbiol.">
        <title>High frequency of phylogenetically diverse reductive dehalogenase-homologous genes in deep subseafloor sedimentary metagenomes.</title>
        <authorList>
            <person name="Kawai M."/>
            <person name="Futagami T."/>
            <person name="Toyoda A."/>
            <person name="Takaki Y."/>
            <person name="Nishi S."/>
            <person name="Hori S."/>
            <person name="Arai W."/>
            <person name="Tsubouchi T."/>
            <person name="Morono Y."/>
            <person name="Uchiyama I."/>
            <person name="Ito T."/>
            <person name="Fujiyama A."/>
            <person name="Inagaki F."/>
            <person name="Takami H."/>
        </authorList>
    </citation>
    <scope>NUCLEOTIDE SEQUENCE</scope>
    <source>
        <strain evidence="1">Expedition CK06-06</strain>
    </source>
</reference>
<sequence>MRDGDPYARRPNLLLIVISGPSGVGKDVTIHGLQEREY</sequence>
<dbReference type="EMBL" id="BARS01050402">
    <property type="protein sequence ID" value="GAG48143.1"/>
    <property type="molecule type" value="Genomic_DNA"/>
</dbReference>
<gene>
    <name evidence="1" type="ORF">S01H1_75252</name>
</gene>
<name>X0YHR5_9ZZZZ</name>
<dbReference type="AlphaFoldDB" id="X0YHR5"/>
<evidence type="ECO:0000313" key="1">
    <source>
        <dbReference type="EMBL" id="GAG48143.1"/>
    </source>
</evidence>